<name>A0A976N1K9_9VIRU</name>
<reference evidence="1" key="1">
    <citation type="submission" date="2022-02" db="EMBL/GenBank/DDBJ databases">
        <title>Towards deciphering the DNA virus diversity associated with rodent species in the families Cricetidae and Heteromyidae.</title>
        <authorList>
            <person name="Lund M."/>
            <person name="Larsen B.B."/>
            <person name="Gryseels S."/>
            <person name="Kraberger S."/>
            <person name="Rowsey D.M."/>
            <person name="Steger L."/>
            <person name="Yule K.M."/>
            <person name="Upham N.S."/>
            <person name="Worobey M."/>
            <person name="Van Doorslaer K."/>
            <person name="Varsani A."/>
        </authorList>
    </citation>
    <scope>NUCLEOTIDE SEQUENCE</scope>
    <source>
        <strain evidence="1">UA08Rod_5092</strain>
    </source>
</reference>
<accession>A0A976N1K9</accession>
<sequence length="98" mass="11640">MNKNDNLEIRTHIYTYAYYFKFKDDDKQIKYKLVSETLQGLSQFEYQLFDSPEIDQSSILKCYICEYDCAKIGYTEPIKKPEILTPQTAKENNKNETC</sequence>
<proteinExistence type="predicted"/>
<evidence type="ECO:0000313" key="1">
    <source>
        <dbReference type="EMBL" id="UPW41199.1"/>
    </source>
</evidence>
<organism evidence="1">
    <name type="scientific">Sigmofec virus UA08Rod_5092</name>
    <dbReference type="NCBI Taxonomy" id="2929415"/>
    <lineage>
        <taxon>Viruses</taxon>
        <taxon>Monodnaviria</taxon>
        <taxon>Sangervirae</taxon>
        <taxon>Phixviricota</taxon>
        <taxon>Malgrandaviricetes</taxon>
        <taxon>Petitvirales</taxon>
        <taxon>Microviridae</taxon>
    </lineage>
</organism>
<protein>
    <submittedName>
        <fullName evidence="1">Uncharacterized protein</fullName>
    </submittedName>
</protein>
<dbReference type="EMBL" id="OM869556">
    <property type="protein sequence ID" value="UPW41199.1"/>
    <property type="molecule type" value="Genomic_DNA"/>
</dbReference>